<sequence length="216" mass="23683">MQVNRESAPQGLSEFGAGAGLTVTEDARRRQIIDATVETVAELGYRRTSFARIVERAGLSSTRMVSYHFANKSELMAATLGAIIDKRDAFVTARLESETAEQDLRKLLLGHLRAELAFLAGHPRESTALVEIGAHAESDGVSAQVVQAVQVGRFERQLGQGIRAGVFRELDPRVTALAMRQAVDGVTLRLRHEPDLDVEAYGRELAELFDRAIRAD</sequence>
<name>A0A660CE68_9PSEU</name>
<evidence type="ECO:0000313" key="6">
    <source>
        <dbReference type="Proteomes" id="UP000317303"/>
    </source>
</evidence>
<keyword evidence="3" id="KW-0804">Transcription</keyword>
<keyword evidence="1" id="KW-0805">Transcription regulation</keyword>
<dbReference type="Proteomes" id="UP000317303">
    <property type="component" value="Unassembled WGS sequence"/>
</dbReference>
<evidence type="ECO:0000256" key="3">
    <source>
        <dbReference type="ARBA" id="ARBA00023163"/>
    </source>
</evidence>
<proteinExistence type="predicted"/>
<keyword evidence="2" id="KW-0238">DNA-binding</keyword>
<dbReference type="RefSeq" id="WP_030532636.1">
    <property type="nucleotide sequence ID" value="NZ_JOIJ01000009.1"/>
</dbReference>
<gene>
    <name evidence="5" type="ORF">JD82_01008</name>
</gene>
<evidence type="ECO:0000256" key="2">
    <source>
        <dbReference type="ARBA" id="ARBA00023125"/>
    </source>
</evidence>
<dbReference type="InterPro" id="IPR009057">
    <property type="entry name" value="Homeodomain-like_sf"/>
</dbReference>
<reference evidence="5 6" key="1">
    <citation type="submission" date="2019-07" db="EMBL/GenBank/DDBJ databases">
        <title>R&amp;d 2014.</title>
        <authorList>
            <person name="Klenk H.-P."/>
        </authorList>
    </citation>
    <scope>NUCLEOTIDE SEQUENCE [LARGE SCALE GENOMIC DNA]</scope>
    <source>
        <strain evidence="5 6">DSM 43194</strain>
    </source>
</reference>
<evidence type="ECO:0000313" key="5">
    <source>
        <dbReference type="EMBL" id="TWH19185.1"/>
    </source>
</evidence>
<dbReference type="SUPFAM" id="SSF48498">
    <property type="entry name" value="Tetracyclin repressor-like, C-terminal domain"/>
    <property type="match status" value="1"/>
</dbReference>
<dbReference type="OrthoDB" id="9806334at2"/>
<dbReference type="InterPro" id="IPR036271">
    <property type="entry name" value="Tet_transcr_reg_TetR-rel_C_sf"/>
</dbReference>
<dbReference type="AlphaFoldDB" id="A0A660CE68"/>
<organism evidence="5 6">
    <name type="scientific">Prauserella rugosa</name>
    <dbReference type="NCBI Taxonomy" id="43354"/>
    <lineage>
        <taxon>Bacteria</taxon>
        <taxon>Bacillati</taxon>
        <taxon>Actinomycetota</taxon>
        <taxon>Actinomycetes</taxon>
        <taxon>Pseudonocardiales</taxon>
        <taxon>Pseudonocardiaceae</taxon>
        <taxon>Prauserella</taxon>
    </lineage>
</organism>
<dbReference type="InterPro" id="IPR001647">
    <property type="entry name" value="HTH_TetR"/>
</dbReference>
<dbReference type="Gene3D" id="1.10.10.60">
    <property type="entry name" value="Homeodomain-like"/>
    <property type="match status" value="1"/>
</dbReference>
<dbReference type="EMBL" id="VLJV01000001">
    <property type="protein sequence ID" value="TWH19185.1"/>
    <property type="molecule type" value="Genomic_DNA"/>
</dbReference>
<dbReference type="PANTHER" id="PTHR30055">
    <property type="entry name" value="HTH-TYPE TRANSCRIPTIONAL REGULATOR RUTR"/>
    <property type="match status" value="1"/>
</dbReference>
<dbReference type="InterPro" id="IPR050109">
    <property type="entry name" value="HTH-type_TetR-like_transc_reg"/>
</dbReference>
<dbReference type="GO" id="GO:0003700">
    <property type="term" value="F:DNA-binding transcription factor activity"/>
    <property type="evidence" value="ECO:0007669"/>
    <property type="project" value="TreeGrafter"/>
</dbReference>
<feature type="domain" description="HTH tetR-type" evidence="4">
    <location>
        <begin position="32"/>
        <end position="78"/>
    </location>
</feature>
<evidence type="ECO:0000259" key="4">
    <source>
        <dbReference type="Pfam" id="PF00440"/>
    </source>
</evidence>
<keyword evidence="6" id="KW-1185">Reference proteome</keyword>
<dbReference type="GO" id="GO:0000976">
    <property type="term" value="F:transcription cis-regulatory region binding"/>
    <property type="evidence" value="ECO:0007669"/>
    <property type="project" value="TreeGrafter"/>
</dbReference>
<accession>A0A660CE68</accession>
<dbReference type="PANTHER" id="PTHR30055:SF234">
    <property type="entry name" value="HTH-TYPE TRANSCRIPTIONAL REGULATOR BETI"/>
    <property type="match status" value="1"/>
</dbReference>
<dbReference type="Gene3D" id="1.10.357.10">
    <property type="entry name" value="Tetracycline Repressor, domain 2"/>
    <property type="match status" value="1"/>
</dbReference>
<comment type="caution">
    <text evidence="5">The sequence shown here is derived from an EMBL/GenBank/DDBJ whole genome shotgun (WGS) entry which is preliminary data.</text>
</comment>
<dbReference type="SUPFAM" id="SSF46689">
    <property type="entry name" value="Homeodomain-like"/>
    <property type="match status" value="1"/>
</dbReference>
<dbReference type="Pfam" id="PF00440">
    <property type="entry name" value="TetR_N"/>
    <property type="match status" value="1"/>
</dbReference>
<protein>
    <submittedName>
        <fullName evidence="5">TetR family transcriptional regulator</fullName>
    </submittedName>
</protein>
<evidence type="ECO:0000256" key="1">
    <source>
        <dbReference type="ARBA" id="ARBA00023015"/>
    </source>
</evidence>